<dbReference type="AlphaFoldDB" id="A0A0D0PIS8"/>
<sequence>MTDTEDAGFKLRVHICDQRRDYVAAFATEDQVLKFWDDKKSTCAFFEVDESPIPEGWTRLEDLMYPTCEHGMDGRLCAGPNHWE</sequence>
<evidence type="ECO:0000313" key="1">
    <source>
        <dbReference type="EMBL" id="KIQ62404.1"/>
    </source>
</evidence>
<keyword evidence="2" id="KW-1185">Reference proteome</keyword>
<reference evidence="1 2" key="1">
    <citation type="submission" date="2015-02" db="EMBL/GenBank/DDBJ databases">
        <title>Draft genome sequence of Kitasatospora griseola MF730-N6, a bafilomycin, terpentecin and satosporin producer.</title>
        <authorList>
            <person name="Arens J.C."/>
            <person name="Haltli B."/>
            <person name="Kerr R.G."/>
        </authorList>
    </citation>
    <scope>NUCLEOTIDE SEQUENCE [LARGE SCALE GENOMIC DNA]</scope>
    <source>
        <strain evidence="1 2">MF730-N6</strain>
    </source>
</reference>
<organism evidence="1 2">
    <name type="scientific">Kitasatospora griseola</name>
    <name type="common">Streptomyces griseolosporeus</name>
    <dbReference type="NCBI Taxonomy" id="2064"/>
    <lineage>
        <taxon>Bacteria</taxon>
        <taxon>Bacillati</taxon>
        <taxon>Actinomycetota</taxon>
        <taxon>Actinomycetes</taxon>
        <taxon>Kitasatosporales</taxon>
        <taxon>Streptomycetaceae</taxon>
        <taxon>Kitasatospora</taxon>
    </lineage>
</organism>
<gene>
    <name evidence="1" type="ORF">TR51_25520</name>
</gene>
<protein>
    <submittedName>
        <fullName evidence="1">Uncharacterized protein</fullName>
    </submittedName>
</protein>
<accession>A0A0D0PIS8</accession>
<name>A0A0D0PIS8_KITGR</name>
<comment type="caution">
    <text evidence="1">The sequence shown here is derived from an EMBL/GenBank/DDBJ whole genome shotgun (WGS) entry which is preliminary data.</text>
</comment>
<dbReference type="EMBL" id="JXZB01000004">
    <property type="protein sequence ID" value="KIQ62404.1"/>
    <property type="molecule type" value="Genomic_DNA"/>
</dbReference>
<evidence type="ECO:0000313" key="2">
    <source>
        <dbReference type="Proteomes" id="UP000032066"/>
    </source>
</evidence>
<dbReference type="RefSeq" id="WP_043914374.1">
    <property type="nucleotide sequence ID" value="NZ_JXZB01000004.1"/>
</dbReference>
<dbReference type="PATRIC" id="fig|2064.6.peg.5424"/>
<proteinExistence type="predicted"/>
<dbReference type="Proteomes" id="UP000032066">
    <property type="component" value="Unassembled WGS sequence"/>
</dbReference>